<evidence type="ECO:0000313" key="2">
    <source>
        <dbReference type="Proteomes" id="UP001152447"/>
    </source>
</evidence>
<reference evidence="1" key="1">
    <citation type="submission" date="2022-07" db="EMBL/GenBank/DDBJ databases">
        <authorList>
            <person name="Criscuolo A."/>
        </authorList>
    </citation>
    <scope>NUCLEOTIDE SEQUENCE</scope>
    <source>
        <strain evidence="1">CIP103197</strain>
    </source>
</reference>
<protein>
    <submittedName>
        <fullName evidence="1">Uncharacterized protein</fullName>
    </submittedName>
</protein>
<sequence>MAKIKDRLAKIIRDKPRVLTRAIFWKIPHNTSEDEVFLKLGRYNKPKGWLDSETLELDSPKSELTLGSEEFSNLIDFISTNYEPFKQGTKAFLPLDNPYDTSNAEQC</sequence>
<keyword evidence="2" id="KW-1185">Reference proteome</keyword>
<dbReference type="GeneID" id="303292362"/>
<evidence type="ECO:0000313" key="1">
    <source>
        <dbReference type="EMBL" id="CAH9066622.1"/>
    </source>
</evidence>
<organism evidence="1 2">
    <name type="scientific">Pseudoalteromonas haloplanktis</name>
    <name type="common">Alteromonas haloplanktis</name>
    <dbReference type="NCBI Taxonomy" id="228"/>
    <lineage>
        <taxon>Bacteria</taxon>
        <taxon>Pseudomonadati</taxon>
        <taxon>Pseudomonadota</taxon>
        <taxon>Gammaproteobacteria</taxon>
        <taxon>Alteromonadales</taxon>
        <taxon>Pseudoalteromonadaceae</taxon>
        <taxon>Pseudoalteromonas</taxon>
    </lineage>
</organism>
<dbReference type="AlphaFoldDB" id="A0A9W4VVY4"/>
<dbReference type="EMBL" id="CAMAPB010000113">
    <property type="protein sequence ID" value="CAH9066622.1"/>
    <property type="molecule type" value="Genomic_DNA"/>
</dbReference>
<comment type="caution">
    <text evidence="1">The sequence shown here is derived from an EMBL/GenBank/DDBJ whole genome shotgun (WGS) entry which is preliminary data.</text>
</comment>
<dbReference type="RefSeq" id="WP_064667425.1">
    <property type="nucleotide sequence ID" value="NZ_CAMAPB010000113.1"/>
</dbReference>
<proteinExistence type="predicted"/>
<accession>A0A9W4VVY4</accession>
<gene>
    <name evidence="1" type="ORF">PSEHALCIP103_03622</name>
</gene>
<dbReference type="Proteomes" id="UP001152447">
    <property type="component" value="Unassembled WGS sequence"/>
</dbReference>
<name>A0A9W4VVY4_PSEHA</name>